<dbReference type="InterPro" id="IPR000679">
    <property type="entry name" value="Znf_GATA"/>
</dbReference>
<feature type="compositionally biased region" description="Acidic residues" evidence="2">
    <location>
        <begin position="45"/>
        <end position="62"/>
    </location>
</feature>
<reference evidence="4 5" key="1">
    <citation type="journal article" date="2016" name="Mol. Biol. Evol.">
        <title>Comparative Genomics of Early-Diverging Mushroom-Forming Fungi Provides Insights into the Origins of Lignocellulose Decay Capabilities.</title>
        <authorList>
            <person name="Nagy L.G."/>
            <person name="Riley R."/>
            <person name="Tritt A."/>
            <person name="Adam C."/>
            <person name="Daum C."/>
            <person name="Floudas D."/>
            <person name="Sun H."/>
            <person name="Yadav J.S."/>
            <person name="Pangilinan J."/>
            <person name="Larsson K.H."/>
            <person name="Matsuura K."/>
            <person name="Barry K."/>
            <person name="Labutti K."/>
            <person name="Kuo R."/>
            <person name="Ohm R.A."/>
            <person name="Bhattacharya S.S."/>
            <person name="Shirouzu T."/>
            <person name="Yoshinaga Y."/>
            <person name="Martin F.M."/>
            <person name="Grigoriev I.V."/>
            <person name="Hibbett D.S."/>
        </authorList>
    </citation>
    <scope>NUCLEOTIDE SEQUENCE [LARGE SCALE GENOMIC DNA]</scope>
    <source>
        <strain evidence="4 5">HHB12733</strain>
    </source>
</reference>
<evidence type="ECO:0000256" key="1">
    <source>
        <dbReference type="PROSITE-ProRule" id="PRU00094"/>
    </source>
</evidence>
<keyword evidence="5" id="KW-1185">Reference proteome</keyword>
<dbReference type="Proteomes" id="UP000076842">
    <property type="component" value="Unassembled WGS sequence"/>
</dbReference>
<feature type="region of interest" description="Disordered" evidence="2">
    <location>
        <begin position="887"/>
        <end position="987"/>
    </location>
</feature>
<keyword evidence="1" id="KW-0862">Zinc</keyword>
<protein>
    <recommendedName>
        <fullName evidence="3">GATA-type domain-containing protein</fullName>
    </recommendedName>
</protein>
<dbReference type="SMART" id="SM00401">
    <property type="entry name" value="ZnF_GATA"/>
    <property type="match status" value="1"/>
</dbReference>
<evidence type="ECO:0000313" key="4">
    <source>
        <dbReference type="EMBL" id="KZT55425.1"/>
    </source>
</evidence>
<dbReference type="AlphaFoldDB" id="A0A165ES81"/>
<evidence type="ECO:0000259" key="3">
    <source>
        <dbReference type="PROSITE" id="PS50114"/>
    </source>
</evidence>
<dbReference type="STRING" id="1353952.A0A165ES81"/>
<feature type="compositionally biased region" description="Pro residues" evidence="2">
    <location>
        <begin position="680"/>
        <end position="690"/>
    </location>
</feature>
<dbReference type="GO" id="GO:0043565">
    <property type="term" value="F:sequence-specific DNA binding"/>
    <property type="evidence" value="ECO:0007669"/>
    <property type="project" value="InterPro"/>
</dbReference>
<feature type="region of interest" description="Disordered" evidence="2">
    <location>
        <begin position="148"/>
        <end position="167"/>
    </location>
</feature>
<gene>
    <name evidence="4" type="ORF">CALCODRAFT_498670</name>
</gene>
<keyword evidence="1" id="KW-0479">Metal-binding</keyword>
<feature type="compositionally biased region" description="Polar residues" evidence="2">
    <location>
        <begin position="761"/>
        <end position="780"/>
    </location>
</feature>
<evidence type="ECO:0000256" key="2">
    <source>
        <dbReference type="SAM" id="MobiDB-lite"/>
    </source>
</evidence>
<feature type="region of interest" description="Disordered" evidence="2">
    <location>
        <begin position="829"/>
        <end position="856"/>
    </location>
</feature>
<dbReference type="EMBL" id="KV423995">
    <property type="protein sequence ID" value="KZT55425.1"/>
    <property type="molecule type" value="Genomic_DNA"/>
</dbReference>
<feature type="compositionally biased region" description="Basic and acidic residues" evidence="2">
    <location>
        <begin position="951"/>
        <end position="971"/>
    </location>
</feature>
<feature type="compositionally biased region" description="Basic and acidic residues" evidence="2">
    <location>
        <begin position="382"/>
        <end position="474"/>
    </location>
</feature>
<feature type="domain" description="GATA-type" evidence="3">
    <location>
        <begin position="604"/>
        <end position="634"/>
    </location>
</feature>
<dbReference type="InterPro" id="IPR013088">
    <property type="entry name" value="Znf_NHR/GATA"/>
</dbReference>
<evidence type="ECO:0000313" key="5">
    <source>
        <dbReference type="Proteomes" id="UP000076842"/>
    </source>
</evidence>
<feature type="compositionally biased region" description="Pro residues" evidence="2">
    <location>
        <begin position="896"/>
        <end position="906"/>
    </location>
</feature>
<dbReference type="SUPFAM" id="SSF57716">
    <property type="entry name" value="Glucocorticoid receptor-like (DNA-binding domain)"/>
    <property type="match status" value="1"/>
</dbReference>
<feature type="region of interest" description="Disordered" evidence="2">
    <location>
        <begin position="360"/>
        <end position="475"/>
    </location>
</feature>
<name>A0A165ES81_9BASI</name>
<dbReference type="CDD" id="cd00202">
    <property type="entry name" value="ZnF_GATA"/>
    <property type="match status" value="1"/>
</dbReference>
<feature type="region of interest" description="Disordered" evidence="2">
    <location>
        <begin position="22"/>
        <end position="71"/>
    </location>
</feature>
<dbReference type="GO" id="GO:0006355">
    <property type="term" value="P:regulation of DNA-templated transcription"/>
    <property type="evidence" value="ECO:0007669"/>
    <property type="project" value="InterPro"/>
</dbReference>
<feature type="compositionally biased region" description="Basic and acidic residues" evidence="2">
    <location>
        <begin position="22"/>
        <end position="44"/>
    </location>
</feature>
<dbReference type="PROSITE" id="PS50114">
    <property type="entry name" value="GATA_ZN_FINGER_2"/>
    <property type="match status" value="1"/>
</dbReference>
<feature type="compositionally biased region" description="Polar residues" evidence="2">
    <location>
        <begin position="725"/>
        <end position="737"/>
    </location>
</feature>
<dbReference type="Gene3D" id="3.30.50.10">
    <property type="entry name" value="Erythroid Transcription Factor GATA-1, subunit A"/>
    <property type="match status" value="1"/>
</dbReference>
<feature type="compositionally biased region" description="Basic and acidic residues" evidence="2">
    <location>
        <begin position="362"/>
        <end position="373"/>
    </location>
</feature>
<proteinExistence type="predicted"/>
<feature type="region of interest" description="Disordered" evidence="2">
    <location>
        <begin position="669"/>
        <end position="809"/>
    </location>
</feature>
<organism evidence="4 5">
    <name type="scientific">Calocera cornea HHB12733</name>
    <dbReference type="NCBI Taxonomy" id="1353952"/>
    <lineage>
        <taxon>Eukaryota</taxon>
        <taxon>Fungi</taxon>
        <taxon>Dikarya</taxon>
        <taxon>Basidiomycota</taxon>
        <taxon>Agaricomycotina</taxon>
        <taxon>Dacrymycetes</taxon>
        <taxon>Dacrymycetales</taxon>
        <taxon>Dacrymycetaceae</taxon>
        <taxon>Calocera</taxon>
    </lineage>
</organism>
<dbReference type="OrthoDB" id="5338195at2759"/>
<dbReference type="Pfam" id="PF00320">
    <property type="entry name" value="GATA"/>
    <property type="match status" value="1"/>
</dbReference>
<sequence length="987" mass="108805">MALAGVRKFALEPVKQVRIEVGTKRAWEEDEQRLKDEQAAKKGDEDDDDEDEDMDGSDGEAEEREKPSTGLRSIGDSYLLLQSLRQSRYTILTSFFLKFSSKSKAKNAPEITQPPHTLEYLGKCDVELGPHTFTGTKFFQVNYTPDQRTHGNAHAAHGQQPQAGQAQWSYSAQKGWQGYAYHQQPATPVQLPPGAPGHGLSLTPELIQQVEAAAAADPELAHIRYLAAQNQASTEQLHKLGTLIQEIDARNTAKGRVDRTTPAPVPAPALAVQAAVSRPSTSQAKYAASSAAMPAPAYQAPGYYVPSRKPDIIFEFRENPTERWLLPCDNSIVERRAVGQDGLPEAVLSTFLHAVDPAATAAKEKEDLEAKKREERRRKKEEKKERDRLEKEKKAQEEVEAAAKEAEAQAEVAKEDKPEGRAKPHGKETRSKDKEKKEQVAAKEAEKEKPPEPEPEVETPKETAKAEKEPEKKKVPPKLLPATIHFLDVPDPLWATLLYCSNVADPAQLAHRTTVFDEMLLSSAPRTYPRLRLPNGPLPDDLEEAIADKFAAKPFNPKDRTAFALASPTSGRFNIGPNGQPLPDKPKERKLVSNTWKDGTPRWCQHCGTRETIAWRRGPDGPGTLCQSCGSKFKSKPDLFKLPEEPWTVEKVLEKEIVDKAAKVAAEAEAARKAAELAANPPPPPPPPEPKAPKQRKSSAKGELEPWSAYSHRDLGVQPIAAATVGQSVPEGSTTATLVPPGQVEDTTQITPRYRYASVWQDENGQSRYSESQTPAQTPPTKKARKSKDRASSSSDGRTYAHPTSGYHYDSRYGWYDYSRGQWLQPHQYAQMHTLGRSPPETPGQSGSPGTPATHPYYNDPYYQAYYRNYQQGQYSDPRWAAWYAQYGDPSKAGDPYPPGTTPQPYRPYYSGQPPAEGLISTEKNGDSAQAAEALDGTPANTAEDDGTTEPADKAASHVEPADDPMDDTHSAEIAIDASDEPMHEES</sequence>
<dbReference type="InParanoid" id="A0A165ES81"/>
<keyword evidence="1" id="KW-0863">Zinc-finger</keyword>
<feature type="compositionally biased region" description="Low complexity" evidence="2">
    <location>
        <begin position="150"/>
        <end position="167"/>
    </location>
</feature>
<dbReference type="GO" id="GO:0008270">
    <property type="term" value="F:zinc ion binding"/>
    <property type="evidence" value="ECO:0007669"/>
    <property type="project" value="UniProtKB-KW"/>
</dbReference>
<accession>A0A165ES81</accession>